<evidence type="ECO:0000256" key="1">
    <source>
        <dbReference type="ARBA" id="ARBA00000085"/>
    </source>
</evidence>
<dbReference type="Pfam" id="PF02518">
    <property type="entry name" value="HATPase_c"/>
    <property type="match status" value="1"/>
</dbReference>
<dbReference type="Proteomes" id="UP000075799">
    <property type="component" value="Unassembled WGS sequence"/>
</dbReference>
<dbReference type="InterPro" id="IPR036097">
    <property type="entry name" value="HisK_dim/P_sf"/>
</dbReference>
<evidence type="ECO:0000256" key="3">
    <source>
        <dbReference type="ARBA" id="ARBA00022553"/>
    </source>
</evidence>
<dbReference type="InterPro" id="IPR003594">
    <property type="entry name" value="HATPase_dom"/>
</dbReference>
<evidence type="ECO:0000259" key="7">
    <source>
        <dbReference type="PROSITE" id="PS50109"/>
    </source>
</evidence>
<organism evidence="8 9">
    <name type="scientific">Bdellovibrio bacteriovorus</name>
    <dbReference type="NCBI Taxonomy" id="959"/>
    <lineage>
        <taxon>Bacteria</taxon>
        <taxon>Pseudomonadati</taxon>
        <taxon>Bdellovibrionota</taxon>
        <taxon>Bdellovibrionia</taxon>
        <taxon>Bdellovibrionales</taxon>
        <taxon>Pseudobdellovibrionaceae</taxon>
        <taxon>Bdellovibrio</taxon>
    </lineage>
</organism>
<evidence type="ECO:0000256" key="6">
    <source>
        <dbReference type="ARBA" id="ARBA00023012"/>
    </source>
</evidence>
<dbReference type="RefSeq" id="WP_063204704.1">
    <property type="nucleotide sequence ID" value="NZ_LUKD01000001.1"/>
</dbReference>
<dbReference type="Gene3D" id="3.30.450.40">
    <property type="match status" value="1"/>
</dbReference>
<dbReference type="PROSITE" id="PS50109">
    <property type="entry name" value="HIS_KIN"/>
    <property type="match status" value="1"/>
</dbReference>
<dbReference type="InterPro" id="IPR005467">
    <property type="entry name" value="His_kinase_dom"/>
</dbReference>
<dbReference type="AlphaFoldDB" id="A0A162GF66"/>
<dbReference type="SUPFAM" id="SSF55781">
    <property type="entry name" value="GAF domain-like"/>
    <property type="match status" value="1"/>
</dbReference>
<dbReference type="Gene3D" id="3.30.565.10">
    <property type="entry name" value="Histidine kinase-like ATPase, C-terminal domain"/>
    <property type="match status" value="1"/>
</dbReference>
<dbReference type="CDD" id="cd00082">
    <property type="entry name" value="HisKA"/>
    <property type="match status" value="1"/>
</dbReference>
<dbReference type="EMBL" id="LUKD01000001">
    <property type="protein sequence ID" value="KYG68000.1"/>
    <property type="molecule type" value="Genomic_DNA"/>
</dbReference>
<dbReference type="PANTHER" id="PTHR43711:SF1">
    <property type="entry name" value="HISTIDINE KINASE 1"/>
    <property type="match status" value="1"/>
</dbReference>
<sequence length="418" mass="46903">MEKNLGDGKNAVNALLGKIIQEINFKIGSGWTFEQLLDSIFESLEILIPYDRIGIALVEEEGQSIRLVWVRSRVAVASLRKDYSAKLAGSSLKKIIDTGSPRIINDLEKYQKEHPESNSTQRILKDGIRSSLTCPLRAQNKAVGVVFFSSCRKNTYDETHIEVFSSIADELSIVVEQARLKNYFTEIESREKQFSKVLHDLRSPLSVIQGYLDFAVSEDWYDSLPSRIKEICTILKKNAISMTVLLDEISNIKNFKEVASSLNYKSVHLHEFCMEAASAGKILAMSKDIKLQVSLAEGLPEVVLMDPHRIRRVLDNLFTNAVKFSLRRTHVGFSVWTDSDRLFFSVADQGQGIRKEDLSKLFRDFGTTSTLPSEGERSSGLGLSIAKSILVEHGGDIKAESQFGEGSTFTFWIPLKLP</sequence>
<feature type="domain" description="Histidine kinase" evidence="7">
    <location>
        <begin position="196"/>
        <end position="417"/>
    </location>
</feature>
<keyword evidence="5" id="KW-0418">Kinase</keyword>
<dbReference type="GO" id="GO:0000155">
    <property type="term" value="F:phosphorelay sensor kinase activity"/>
    <property type="evidence" value="ECO:0007669"/>
    <property type="project" value="InterPro"/>
</dbReference>
<protein>
    <recommendedName>
        <fullName evidence="2">histidine kinase</fullName>
        <ecNumber evidence="2">2.7.13.3</ecNumber>
    </recommendedName>
</protein>
<keyword evidence="3" id="KW-0597">Phosphoprotein</keyword>
<dbReference type="SMART" id="SM00387">
    <property type="entry name" value="HATPase_c"/>
    <property type="match status" value="1"/>
</dbReference>
<evidence type="ECO:0000256" key="5">
    <source>
        <dbReference type="ARBA" id="ARBA00022777"/>
    </source>
</evidence>
<name>A0A162GF66_BDEBC</name>
<dbReference type="SUPFAM" id="SSF47384">
    <property type="entry name" value="Homodimeric domain of signal transducing histidine kinase"/>
    <property type="match status" value="1"/>
</dbReference>
<comment type="caution">
    <text evidence="8">The sequence shown here is derived from an EMBL/GenBank/DDBJ whole genome shotgun (WGS) entry which is preliminary data.</text>
</comment>
<dbReference type="InterPro" id="IPR029016">
    <property type="entry name" value="GAF-like_dom_sf"/>
</dbReference>
<keyword evidence="6" id="KW-0902">Two-component regulatory system</keyword>
<dbReference type="InterPro" id="IPR050736">
    <property type="entry name" value="Sensor_HK_Regulatory"/>
</dbReference>
<dbReference type="SUPFAM" id="SSF55874">
    <property type="entry name" value="ATPase domain of HSP90 chaperone/DNA topoisomerase II/histidine kinase"/>
    <property type="match status" value="1"/>
</dbReference>
<dbReference type="CDD" id="cd00075">
    <property type="entry name" value="HATPase"/>
    <property type="match status" value="1"/>
</dbReference>
<dbReference type="InterPro" id="IPR003018">
    <property type="entry name" value="GAF"/>
</dbReference>
<comment type="catalytic activity">
    <reaction evidence="1">
        <text>ATP + protein L-histidine = ADP + protein N-phospho-L-histidine.</text>
        <dbReference type="EC" id="2.7.13.3"/>
    </reaction>
</comment>
<dbReference type="InterPro" id="IPR036890">
    <property type="entry name" value="HATPase_C_sf"/>
</dbReference>
<accession>A0A162GF66</accession>
<dbReference type="Gene3D" id="1.10.287.130">
    <property type="match status" value="1"/>
</dbReference>
<evidence type="ECO:0000313" key="9">
    <source>
        <dbReference type="Proteomes" id="UP000075799"/>
    </source>
</evidence>
<keyword evidence="4" id="KW-0808">Transferase</keyword>
<dbReference type="SMART" id="SM00065">
    <property type="entry name" value="GAF"/>
    <property type="match status" value="1"/>
</dbReference>
<dbReference type="EC" id="2.7.13.3" evidence="2"/>
<dbReference type="InterPro" id="IPR003661">
    <property type="entry name" value="HisK_dim/P_dom"/>
</dbReference>
<gene>
    <name evidence="8" type="ORF">AZI87_01640</name>
</gene>
<dbReference type="PRINTS" id="PR00344">
    <property type="entry name" value="BCTRLSENSOR"/>
</dbReference>
<reference evidence="8 9" key="1">
    <citation type="submission" date="2016-03" db="EMBL/GenBank/DDBJ databases">
        <authorList>
            <person name="Ploux O."/>
        </authorList>
    </citation>
    <scope>NUCLEOTIDE SEQUENCE [LARGE SCALE GENOMIC DNA]</scope>
    <source>
        <strain evidence="8 9">EC13</strain>
    </source>
</reference>
<dbReference type="OrthoDB" id="5290769at2"/>
<dbReference type="Pfam" id="PF13185">
    <property type="entry name" value="GAF_2"/>
    <property type="match status" value="1"/>
</dbReference>
<evidence type="ECO:0000256" key="4">
    <source>
        <dbReference type="ARBA" id="ARBA00022679"/>
    </source>
</evidence>
<evidence type="ECO:0000313" key="8">
    <source>
        <dbReference type="EMBL" id="KYG68000.1"/>
    </source>
</evidence>
<dbReference type="PANTHER" id="PTHR43711">
    <property type="entry name" value="TWO-COMPONENT HISTIDINE KINASE"/>
    <property type="match status" value="1"/>
</dbReference>
<proteinExistence type="predicted"/>
<dbReference type="InterPro" id="IPR004358">
    <property type="entry name" value="Sig_transdc_His_kin-like_C"/>
</dbReference>
<evidence type="ECO:0000256" key="2">
    <source>
        <dbReference type="ARBA" id="ARBA00012438"/>
    </source>
</evidence>